<feature type="binding site" evidence="7">
    <location>
        <position position="174"/>
    </location>
    <ligand>
        <name>S-adenosyl-L-methionine</name>
        <dbReference type="ChEBI" id="CHEBI:59789"/>
    </ligand>
</feature>
<evidence type="ECO:0000256" key="9">
    <source>
        <dbReference type="SAM" id="MobiDB-lite"/>
    </source>
</evidence>
<dbReference type="Gene3D" id="1.10.8.100">
    <property type="entry name" value="Ribosomal RNA adenine dimethylase-like, domain 2"/>
    <property type="match status" value="1"/>
</dbReference>
<feature type="compositionally biased region" description="Polar residues" evidence="9">
    <location>
        <begin position="43"/>
        <end position="57"/>
    </location>
</feature>
<feature type="binding site" evidence="7">
    <location>
        <position position="122"/>
    </location>
    <ligand>
        <name>S-adenosyl-L-methionine</name>
        <dbReference type="ChEBI" id="CHEBI:59789"/>
    </ligand>
</feature>
<dbReference type="EMBL" id="ML213590">
    <property type="protein sequence ID" value="TFK44224.1"/>
    <property type="molecule type" value="Genomic_DNA"/>
</dbReference>
<protein>
    <recommendedName>
        <fullName evidence="8">rRNA adenine N(6)-methyltransferase</fullName>
        <ecNumber evidence="8">2.1.1.-</ecNumber>
    </recommendedName>
</protein>
<dbReference type="InterPro" id="IPR001737">
    <property type="entry name" value="KsgA/Erm"/>
</dbReference>
<evidence type="ECO:0000256" key="1">
    <source>
        <dbReference type="ARBA" id="ARBA00004173"/>
    </source>
</evidence>
<evidence type="ECO:0000256" key="7">
    <source>
        <dbReference type="PROSITE-ProRule" id="PRU01026"/>
    </source>
</evidence>
<evidence type="ECO:0000313" key="11">
    <source>
        <dbReference type="EMBL" id="TFK44224.1"/>
    </source>
</evidence>
<reference evidence="11 12" key="1">
    <citation type="journal article" date="2019" name="Nat. Ecol. Evol.">
        <title>Megaphylogeny resolves global patterns of mushroom evolution.</title>
        <authorList>
            <person name="Varga T."/>
            <person name="Krizsan K."/>
            <person name="Foldi C."/>
            <person name="Dima B."/>
            <person name="Sanchez-Garcia M."/>
            <person name="Sanchez-Ramirez S."/>
            <person name="Szollosi G.J."/>
            <person name="Szarkandi J.G."/>
            <person name="Papp V."/>
            <person name="Albert L."/>
            <person name="Andreopoulos W."/>
            <person name="Angelini C."/>
            <person name="Antonin V."/>
            <person name="Barry K.W."/>
            <person name="Bougher N.L."/>
            <person name="Buchanan P."/>
            <person name="Buyck B."/>
            <person name="Bense V."/>
            <person name="Catcheside P."/>
            <person name="Chovatia M."/>
            <person name="Cooper J."/>
            <person name="Damon W."/>
            <person name="Desjardin D."/>
            <person name="Finy P."/>
            <person name="Geml J."/>
            <person name="Haridas S."/>
            <person name="Hughes K."/>
            <person name="Justo A."/>
            <person name="Karasinski D."/>
            <person name="Kautmanova I."/>
            <person name="Kiss B."/>
            <person name="Kocsube S."/>
            <person name="Kotiranta H."/>
            <person name="LaButti K.M."/>
            <person name="Lechner B.E."/>
            <person name="Liimatainen K."/>
            <person name="Lipzen A."/>
            <person name="Lukacs Z."/>
            <person name="Mihaltcheva S."/>
            <person name="Morgado L.N."/>
            <person name="Niskanen T."/>
            <person name="Noordeloos M.E."/>
            <person name="Ohm R.A."/>
            <person name="Ortiz-Santana B."/>
            <person name="Ovrebo C."/>
            <person name="Racz N."/>
            <person name="Riley R."/>
            <person name="Savchenko A."/>
            <person name="Shiryaev A."/>
            <person name="Soop K."/>
            <person name="Spirin V."/>
            <person name="Szebenyi C."/>
            <person name="Tomsovsky M."/>
            <person name="Tulloss R.E."/>
            <person name="Uehling J."/>
            <person name="Grigoriev I.V."/>
            <person name="Vagvolgyi C."/>
            <person name="Papp T."/>
            <person name="Martin F.M."/>
            <person name="Miettinen O."/>
            <person name="Hibbett D.S."/>
            <person name="Nagy L.G."/>
        </authorList>
    </citation>
    <scope>NUCLEOTIDE SEQUENCE [LARGE SCALE GENOMIC DNA]</scope>
    <source>
        <strain evidence="11 12">CBS 166.37</strain>
    </source>
</reference>
<dbReference type="GO" id="GO:0006391">
    <property type="term" value="P:transcription initiation at mitochondrial promoter"/>
    <property type="evidence" value="ECO:0007669"/>
    <property type="project" value="TreeGrafter"/>
</dbReference>
<dbReference type="EC" id="2.1.1.-" evidence="8"/>
<feature type="signal peptide" evidence="10">
    <location>
        <begin position="1"/>
        <end position="18"/>
    </location>
</feature>
<evidence type="ECO:0000256" key="3">
    <source>
        <dbReference type="ARBA" id="ARBA00022679"/>
    </source>
</evidence>
<dbReference type="Proteomes" id="UP000308652">
    <property type="component" value="Unassembled WGS sequence"/>
</dbReference>
<evidence type="ECO:0000256" key="5">
    <source>
        <dbReference type="ARBA" id="ARBA00022884"/>
    </source>
</evidence>
<dbReference type="SUPFAM" id="SSF53335">
    <property type="entry name" value="S-adenosyl-L-methionine-dependent methyltransferases"/>
    <property type="match status" value="1"/>
</dbReference>
<dbReference type="InterPro" id="IPR029063">
    <property type="entry name" value="SAM-dependent_MTases_sf"/>
</dbReference>
<dbReference type="Gene3D" id="3.40.50.150">
    <property type="entry name" value="Vaccinia Virus protein VP39"/>
    <property type="match status" value="1"/>
</dbReference>
<comment type="caution">
    <text evidence="7">Lacks conserved residue(s) required for the propagation of feature annotation.</text>
</comment>
<dbReference type="OrthoDB" id="16079at2759"/>
<dbReference type="GO" id="GO:0000179">
    <property type="term" value="F:rRNA (adenine-N6,N6-)-dimethyltransferase activity"/>
    <property type="evidence" value="ECO:0007669"/>
    <property type="project" value="UniProtKB-UniRule"/>
</dbReference>
<comment type="subcellular location">
    <subcellularLocation>
        <location evidence="1">Mitochondrion</location>
    </subcellularLocation>
</comment>
<keyword evidence="12" id="KW-1185">Reference proteome</keyword>
<evidence type="ECO:0000256" key="8">
    <source>
        <dbReference type="RuleBase" id="RU362106"/>
    </source>
</evidence>
<dbReference type="Pfam" id="PF00398">
    <property type="entry name" value="RrnaAD"/>
    <property type="match status" value="1"/>
</dbReference>
<keyword evidence="4 7" id="KW-0949">S-adenosyl-L-methionine</keyword>
<evidence type="ECO:0000256" key="4">
    <source>
        <dbReference type="ARBA" id="ARBA00022691"/>
    </source>
</evidence>
<dbReference type="PROSITE" id="PS51689">
    <property type="entry name" value="SAM_RNA_A_N6_MT"/>
    <property type="match status" value="1"/>
</dbReference>
<evidence type="ECO:0000313" key="12">
    <source>
        <dbReference type="Proteomes" id="UP000308652"/>
    </source>
</evidence>
<name>A0A5C3MFP5_9AGAR</name>
<keyword evidence="8" id="KW-0698">rRNA processing</keyword>
<gene>
    <name evidence="11" type="ORF">BDQ12DRAFT_640680</name>
</gene>
<sequence length="445" mass="50669">MQRSWSSKVIMALRPTSAFLSLFRSTCRPSRSSISAQKRCYAASSSRQLDPDTPSQVENDETRPLKTTKTTKTTKTNRIKATVGRPSHSAIFSPEYAENLPPLGEWRKYFPSSTATQQRVSVRKPETADQIANAFVPEGSKNKVIIECFPGPGQLTRSLLRLPKERIKRLIVMEDDTNYLKYLKPLEALDPRIKVLPINGSHWSSYRMLDELSLLEDVDKQVWDAGVHHQLQFISHIPTTVSGEQLVSQLFRNIPEKQWLFQYGRVPMNFILSTYLWERITASPDSKMRCKLGVIAQTVAECKEDLPYEVTQPFATHFHPAVTFQIADRMKRVGHPFQTVTAIPLEKQLIKEGSLDAWDFCVRRLFVQKATPLGKVLPTLAPGAQTLLKAITDINRPVNERLDVKKKKPNNMSSNDWSILVNAFIDWPFAPEDLSIDTMFLSNDR</sequence>
<proteinExistence type="inferred from homology"/>
<keyword evidence="10" id="KW-0732">Signal</keyword>
<keyword evidence="3 7" id="KW-0808">Transferase</keyword>
<dbReference type="AlphaFoldDB" id="A0A5C3MFP5"/>
<dbReference type="PANTHER" id="PTHR11727:SF17">
    <property type="entry name" value="DIMETHYLADENOSINE TRANSFERASE 1, MITOCHONDRIAL"/>
    <property type="match status" value="1"/>
</dbReference>
<dbReference type="GO" id="GO:0005759">
    <property type="term" value="C:mitochondrial matrix"/>
    <property type="evidence" value="ECO:0007669"/>
    <property type="project" value="TreeGrafter"/>
</dbReference>
<evidence type="ECO:0000256" key="6">
    <source>
        <dbReference type="ARBA" id="ARBA00024915"/>
    </source>
</evidence>
<dbReference type="PANTHER" id="PTHR11727">
    <property type="entry name" value="DIMETHYLADENOSINE TRANSFERASE"/>
    <property type="match status" value="1"/>
</dbReference>
<comment type="similarity">
    <text evidence="7 8">Belongs to the class I-like SAM-binding methyltransferase superfamily. rRNA adenine N(6)-methyltransferase family.</text>
</comment>
<comment type="function">
    <text evidence="6">Mitochondrial transcription factor that confers selective promoter recognition on the core subunit of the yeast mitochondrial RNA polymerase. Interacts with DNA in a non-specific manner.</text>
</comment>
<evidence type="ECO:0000256" key="2">
    <source>
        <dbReference type="ARBA" id="ARBA00022603"/>
    </source>
</evidence>
<dbReference type="GO" id="GO:0034246">
    <property type="term" value="F:mitochondrial transcription factor activity"/>
    <property type="evidence" value="ECO:0007669"/>
    <property type="project" value="TreeGrafter"/>
</dbReference>
<dbReference type="STRING" id="68775.A0A5C3MFP5"/>
<dbReference type="InterPro" id="IPR023165">
    <property type="entry name" value="rRNA_Ade_diMease-like_C"/>
</dbReference>
<feature type="chain" id="PRO_5022809999" description="rRNA adenine N(6)-methyltransferase" evidence="10">
    <location>
        <begin position="19"/>
        <end position="445"/>
    </location>
</feature>
<accession>A0A5C3MFP5</accession>
<keyword evidence="5 7" id="KW-0694">RNA-binding</keyword>
<dbReference type="GO" id="GO:0003723">
    <property type="term" value="F:RNA binding"/>
    <property type="evidence" value="ECO:0007669"/>
    <property type="project" value="UniProtKB-UniRule"/>
</dbReference>
<organism evidence="11 12">
    <name type="scientific">Crucibulum laeve</name>
    <dbReference type="NCBI Taxonomy" id="68775"/>
    <lineage>
        <taxon>Eukaryota</taxon>
        <taxon>Fungi</taxon>
        <taxon>Dikarya</taxon>
        <taxon>Basidiomycota</taxon>
        <taxon>Agaricomycotina</taxon>
        <taxon>Agaricomycetes</taxon>
        <taxon>Agaricomycetidae</taxon>
        <taxon>Agaricales</taxon>
        <taxon>Agaricineae</taxon>
        <taxon>Nidulariaceae</taxon>
        <taxon>Crucibulum</taxon>
    </lineage>
</organism>
<keyword evidence="2 7" id="KW-0489">Methyltransferase</keyword>
<feature type="region of interest" description="Disordered" evidence="9">
    <location>
        <begin position="34"/>
        <end position="75"/>
    </location>
</feature>
<evidence type="ECO:0000256" key="10">
    <source>
        <dbReference type="SAM" id="SignalP"/>
    </source>
</evidence>